<gene>
    <name evidence="2" type="ORF">C5L23_000187</name>
</gene>
<dbReference type="InterPro" id="IPR052712">
    <property type="entry name" value="Acid_resist_chaperone_HdeD"/>
</dbReference>
<dbReference type="EMBL" id="PUFI01000016">
    <property type="protein sequence ID" value="TDG67233.1"/>
    <property type="molecule type" value="Genomic_DNA"/>
</dbReference>
<dbReference type="RefSeq" id="WP_170168018.1">
    <property type="nucleotide sequence ID" value="NZ_JAGYGP010000005.1"/>
</dbReference>
<protein>
    <recommendedName>
        <fullName evidence="4">Acid-resistance membrane protein</fullName>
    </recommendedName>
</protein>
<name>A0A4R5N7H6_9LACO</name>
<proteinExistence type="predicted"/>
<feature type="transmembrane region" description="Helical" evidence="1">
    <location>
        <begin position="90"/>
        <end position="110"/>
    </location>
</feature>
<feature type="transmembrane region" description="Helical" evidence="1">
    <location>
        <begin position="30"/>
        <end position="52"/>
    </location>
</feature>
<dbReference type="Proteomes" id="UP000295681">
    <property type="component" value="Unassembled WGS sequence"/>
</dbReference>
<keyword evidence="3" id="KW-1185">Reference proteome</keyword>
<evidence type="ECO:0000313" key="2">
    <source>
        <dbReference type="EMBL" id="TDG67233.1"/>
    </source>
</evidence>
<sequence>MTKKFDPFSLITGILSLILAFVILDNPINAFSTFITIVGVFSVIEGILKWTGIRFAHWLVPVNTRWGTISAILDIILGLVIIYVPQFGAAYIWISLAMWFIFDSIFELWVGRFVRSSEKGYYGFHTVLAVIGLIVGIILLFSPAFAMSLSVAIVAMYLTLFGIVQVVRSF</sequence>
<dbReference type="AlphaFoldDB" id="A0A4R5N7H6"/>
<feature type="transmembrane region" description="Helical" evidence="1">
    <location>
        <begin position="147"/>
        <end position="167"/>
    </location>
</feature>
<dbReference type="InterPro" id="IPR005325">
    <property type="entry name" value="DUF308_memb"/>
</dbReference>
<dbReference type="PANTHER" id="PTHR34989:SF1">
    <property type="entry name" value="PROTEIN HDED"/>
    <property type="match status" value="1"/>
</dbReference>
<dbReference type="PANTHER" id="PTHR34989">
    <property type="entry name" value="PROTEIN HDED"/>
    <property type="match status" value="1"/>
</dbReference>
<dbReference type="Pfam" id="PF03729">
    <property type="entry name" value="DUF308"/>
    <property type="match status" value="1"/>
</dbReference>
<accession>A0A4R5N7H6</accession>
<keyword evidence="1" id="KW-1133">Transmembrane helix</keyword>
<evidence type="ECO:0000256" key="1">
    <source>
        <dbReference type="SAM" id="Phobius"/>
    </source>
</evidence>
<evidence type="ECO:0000313" key="3">
    <source>
        <dbReference type="Proteomes" id="UP000295681"/>
    </source>
</evidence>
<dbReference type="GO" id="GO:0005886">
    <property type="term" value="C:plasma membrane"/>
    <property type="evidence" value="ECO:0007669"/>
    <property type="project" value="TreeGrafter"/>
</dbReference>
<keyword evidence="1" id="KW-0472">Membrane</keyword>
<feature type="transmembrane region" description="Helical" evidence="1">
    <location>
        <begin position="7"/>
        <end position="24"/>
    </location>
</feature>
<reference evidence="2 3" key="1">
    <citation type="journal article" date="2019" name="Appl. Microbiol. Biotechnol.">
        <title>Uncovering carbohydrate metabolism through a genotype-phenotype association study of 56 lactic acid bacteria genomes.</title>
        <authorList>
            <person name="Buron-Moles G."/>
            <person name="Chailyan A."/>
            <person name="Dolejs I."/>
            <person name="Forster J."/>
            <person name="Miks M.H."/>
        </authorList>
    </citation>
    <scope>NUCLEOTIDE SEQUENCE [LARGE SCALE GENOMIC DNA]</scope>
    <source>
        <strain evidence="2 3">ATCC 700006</strain>
    </source>
</reference>
<feature type="transmembrane region" description="Helical" evidence="1">
    <location>
        <begin position="64"/>
        <end position="84"/>
    </location>
</feature>
<evidence type="ECO:0008006" key="4">
    <source>
        <dbReference type="Google" id="ProtNLM"/>
    </source>
</evidence>
<comment type="caution">
    <text evidence="2">The sequence shown here is derived from an EMBL/GenBank/DDBJ whole genome shotgun (WGS) entry which is preliminary data.</text>
</comment>
<keyword evidence="1" id="KW-0812">Transmembrane</keyword>
<feature type="transmembrane region" description="Helical" evidence="1">
    <location>
        <begin position="122"/>
        <end position="141"/>
    </location>
</feature>
<organism evidence="2 3">
    <name type="scientific">Leuconostoc fallax</name>
    <dbReference type="NCBI Taxonomy" id="1251"/>
    <lineage>
        <taxon>Bacteria</taxon>
        <taxon>Bacillati</taxon>
        <taxon>Bacillota</taxon>
        <taxon>Bacilli</taxon>
        <taxon>Lactobacillales</taxon>
        <taxon>Lactobacillaceae</taxon>
        <taxon>Leuconostoc</taxon>
    </lineage>
</organism>